<dbReference type="SUPFAM" id="SSF141868">
    <property type="entry name" value="EAL domain-like"/>
    <property type="match status" value="1"/>
</dbReference>
<accession>A0A9J9HAF9</accession>
<evidence type="ECO:0000313" key="4">
    <source>
        <dbReference type="Proteomes" id="UP000001989"/>
    </source>
</evidence>
<evidence type="ECO:0000259" key="2">
    <source>
        <dbReference type="PROSITE" id="PS50887"/>
    </source>
</evidence>
<proteinExistence type="predicted"/>
<dbReference type="CDD" id="cd01948">
    <property type="entry name" value="EAL"/>
    <property type="match status" value="1"/>
</dbReference>
<name>A0A9J9HAF9_RHIWR</name>
<organism evidence="3 4">
    <name type="scientific">Rhizorhabdus wittichii (strain DSM 6014 / CCUG 31198 / JCM 15750 / NBRC 105917 / EY 4224 / RW1)</name>
    <name type="common">Sphingomonas wittichii</name>
    <dbReference type="NCBI Taxonomy" id="392499"/>
    <lineage>
        <taxon>Bacteria</taxon>
        <taxon>Pseudomonadati</taxon>
        <taxon>Pseudomonadota</taxon>
        <taxon>Alphaproteobacteria</taxon>
        <taxon>Sphingomonadales</taxon>
        <taxon>Sphingomonadaceae</taxon>
        <taxon>Rhizorhabdus</taxon>
    </lineage>
</organism>
<dbReference type="SUPFAM" id="SSF55073">
    <property type="entry name" value="Nucleotide cyclase"/>
    <property type="match status" value="1"/>
</dbReference>
<dbReference type="GO" id="GO:0071111">
    <property type="term" value="F:cyclic-guanylate-specific phosphodiesterase activity"/>
    <property type="evidence" value="ECO:0007669"/>
    <property type="project" value="InterPro"/>
</dbReference>
<dbReference type="SMART" id="SM00052">
    <property type="entry name" value="EAL"/>
    <property type="match status" value="1"/>
</dbReference>
<dbReference type="KEGG" id="swi:Swit_1519"/>
<dbReference type="InterPro" id="IPR043128">
    <property type="entry name" value="Rev_trsase/Diguanyl_cyclase"/>
</dbReference>
<feature type="domain" description="EAL" evidence="1">
    <location>
        <begin position="453"/>
        <end position="706"/>
    </location>
</feature>
<evidence type="ECO:0000313" key="3">
    <source>
        <dbReference type="EMBL" id="ABQ67882.1"/>
    </source>
</evidence>
<sequence>MLCGLASVLRYGNSPAMTKGVGSIGAAAASAAAGGQLPLFLISFRYRNELAPLIERTGRRVIAARRAEAAGRRFIASGATIAVIDARDAEEEAVAACAAMAAAVGSTGSALLVIVDDIASLDRYLAAGATHYLAASFGEEEMRIALAFADRHAERLAGGGRAASVRAALRLSESEAWIWKPGDRMVTLSAALADRIGVATETVPMSMLFRLMDRESRRLAREAIDRLLSTGRSTAFAHRSRALGDRLAHHISYDEERHAVVAWVEVDRRDGEPAGDDGDALTGLPAVDRIRQWVERRLADDQLAEPRCILLMLGIMRFGLVNAAFGRPTGDAVLQGVARRIERVIDRIGLDQTMIARTAGSEFTIALGAPVTADTAELIANRLVESVAWPFVSGDSLIPLSCRVGIAAIDGDARRDAGTLFQRAAAALAAAKHGDTGLVRALDADSEAEAHRRNQLEIDLRRALDHDQIDILFQPQVDIRSGQIMGVEALARWRHPQLGELGAVPLFATAARSDFVVQLSTYVQQRALEVAASWPAHMGNLRLSVNVTAADIAQPNFVDDFLGRVDKAGFPRDRLTVEVTESGLIADLAGAAGLLSQLRGAGLRVAIDDFGTGYSSLAYLKALPLDYLKIDKTLAEDITGSTRDRIVVRGVIEMARSLGLAVITEGVETKAQLSLLAREGCNYYQGYLCSPPIDSGTLEAMVVDQAMSSVD</sequence>
<dbReference type="InterPro" id="IPR050706">
    <property type="entry name" value="Cyclic-di-GMP_PDE-like"/>
</dbReference>
<dbReference type="CDD" id="cd01949">
    <property type="entry name" value="GGDEF"/>
    <property type="match status" value="1"/>
</dbReference>
<dbReference type="SMART" id="SM00267">
    <property type="entry name" value="GGDEF"/>
    <property type="match status" value="1"/>
</dbReference>
<dbReference type="PROSITE" id="PS50887">
    <property type="entry name" value="GGDEF"/>
    <property type="match status" value="1"/>
</dbReference>
<dbReference type="Proteomes" id="UP000001989">
    <property type="component" value="Chromosome"/>
</dbReference>
<gene>
    <name evidence="3" type="ordered locus">Swit_1519</name>
</gene>
<evidence type="ECO:0000259" key="1">
    <source>
        <dbReference type="PROSITE" id="PS50883"/>
    </source>
</evidence>
<dbReference type="InterPro" id="IPR001633">
    <property type="entry name" value="EAL_dom"/>
</dbReference>
<keyword evidence="4" id="KW-1185">Reference proteome</keyword>
<dbReference type="EMBL" id="CP000699">
    <property type="protein sequence ID" value="ABQ67882.1"/>
    <property type="molecule type" value="Genomic_DNA"/>
</dbReference>
<dbReference type="PANTHER" id="PTHR33121">
    <property type="entry name" value="CYCLIC DI-GMP PHOSPHODIESTERASE PDEF"/>
    <property type="match status" value="1"/>
</dbReference>
<dbReference type="Gene3D" id="3.30.70.270">
    <property type="match status" value="1"/>
</dbReference>
<dbReference type="PANTHER" id="PTHR33121:SF79">
    <property type="entry name" value="CYCLIC DI-GMP PHOSPHODIESTERASE PDED-RELATED"/>
    <property type="match status" value="1"/>
</dbReference>
<dbReference type="Gene3D" id="3.20.20.450">
    <property type="entry name" value="EAL domain"/>
    <property type="match status" value="1"/>
</dbReference>
<dbReference type="Pfam" id="PF00563">
    <property type="entry name" value="EAL"/>
    <property type="match status" value="1"/>
</dbReference>
<dbReference type="InterPro" id="IPR035919">
    <property type="entry name" value="EAL_sf"/>
</dbReference>
<dbReference type="PROSITE" id="PS50883">
    <property type="entry name" value="EAL"/>
    <property type="match status" value="1"/>
</dbReference>
<protein>
    <submittedName>
        <fullName evidence="3">Diguanylate cyclase/phosphodiesterase</fullName>
    </submittedName>
</protein>
<dbReference type="InterPro" id="IPR000160">
    <property type="entry name" value="GGDEF_dom"/>
</dbReference>
<dbReference type="Pfam" id="PF00990">
    <property type="entry name" value="GGDEF"/>
    <property type="match status" value="1"/>
</dbReference>
<dbReference type="NCBIfam" id="TIGR00254">
    <property type="entry name" value="GGDEF"/>
    <property type="match status" value="1"/>
</dbReference>
<reference evidence="3 4" key="1">
    <citation type="journal article" date="2010" name="J. Bacteriol.">
        <title>Genome sequence of the dioxin-mineralizing bacterium Sphingomonas wittichii RW1.</title>
        <authorList>
            <person name="Miller T.R."/>
            <person name="Delcher A.L."/>
            <person name="Salzberg S.L."/>
            <person name="Saunders E."/>
            <person name="Detter J.C."/>
            <person name="Halden R.U."/>
        </authorList>
    </citation>
    <scope>NUCLEOTIDE SEQUENCE [LARGE SCALE GENOMIC DNA]</scope>
    <source>
        <strain evidence="4">DSM 6014 / CCUG 31198 / JCM 15750 / NBRC 105917 / EY 4224 / RW1</strain>
    </source>
</reference>
<feature type="domain" description="GGDEF" evidence="2">
    <location>
        <begin position="306"/>
        <end position="444"/>
    </location>
</feature>
<dbReference type="InterPro" id="IPR029787">
    <property type="entry name" value="Nucleotide_cyclase"/>
</dbReference>
<dbReference type="AlphaFoldDB" id="A0A9J9HAF9"/>